<feature type="transmembrane region" description="Helical" evidence="7">
    <location>
        <begin position="44"/>
        <end position="66"/>
    </location>
</feature>
<dbReference type="OrthoDB" id="10267235at2759"/>
<evidence type="ECO:0000256" key="4">
    <source>
        <dbReference type="ARBA" id="ARBA00023136"/>
    </source>
</evidence>
<dbReference type="Proteomes" id="UP000327013">
    <property type="component" value="Unassembled WGS sequence"/>
</dbReference>
<keyword evidence="4 7" id="KW-0472">Membrane</keyword>
<comment type="subcellular location">
    <subcellularLocation>
        <location evidence="1">Membrane</location>
        <topology evidence="1">Multi-pass membrane protein</topology>
    </subcellularLocation>
</comment>
<dbReference type="GO" id="GO:0016020">
    <property type="term" value="C:membrane"/>
    <property type="evidence" value="ECO:0007669"/>
    <property type="project" value="UniProtKB-SubCell"/>
</dbReference>
<dbReference type="GO" id="GO:0009734">
    <property type="term" value="P:auxin-activated signaling pathway"/>
    <property type="evidence" value="ECO:0007669"/>
    <property type="project" value="UniProtKB-KW"/>
</dbReference>
<dbReference type="PANTHER" id="PTHR31794">
    <property type="entry name" value="AUXIN EFFLUX TRANSPORTER FAMILY PROTEIN (EUROFUNG)"/>
    <property type="match status" value="1"/>
</dbReference>
<feature type="region of interest" description="Disordered" evidence="6">
    <location>
        <begin position="227"/>
        <end position="265"/>
    </location>
</feature>
<feature type="transmembrane region" description="Helical" evidence="7">
    <location>
        <begin position="414"/>
        <end position="435"/>
    </location>
</feature>
<protein>
    <recommendedName>
        <fullName evidence="10">Auxin efflux carrier component</fullName>
    </recommendedName>
</protein>
<feature type="region of interest" description="Disordered" evidence="6">
    <location>
        <begin position="284"/>
        <end position="305"/>
    </location>
</feature>
<dbReference type="PANTHER" id="PTHR31794:SF2">
    <property type="entry name" value="AUXIN EFFLUX TRANSPORTER FAMILY PROTEIN (EUROFUNG)"/>
    <property type="match status" value="1"/>
</dbReference>
<name>A0A5N6L0D6_9ROSI</name>
<evidence type="ECO:0000256" key="1">
    <source>
        <dbReference type="ARBA" id="ARBA00004141"/>
    </source>
</evidence>
<evidence type="ECO:0008006" key="10">
    <source>
        <dbReference type="Google" id="ProtNLM"/>
    </source>
</evidence>
<feature type="transmembrane region" description="Helical" evidence="7">
    <location>
        <begin position="184"/>
        <end position="206"/>
    </location>
</feature>
<dbReference type="AlphaFoldDB" id="A0A5N6L0D6"/>
<feature type="transmembrane region" description="Helical" evidence="7">
    <location>
        <begin position="492"/>
        <end position="510"/>
    </location>
</feature>
<evidence type="ECO:0000256" key="3">
    <source>
        <dbReference type="ARBA" id="ARBA00022989"/>
    </source>
</evidence>
<feature type="transmembrane region" description="Helical" evidence="7">
    <location>
        <begin position="109"/>
        <end position="130"/>
    </location>
</feature>
<keyword evidence="3 7" id="KW-1133">Transmembrane helix</keyword>
<evidence type="ECO:0000313" key="9">
    <source>
        <dbReference type="Proteomes" id="UP000327013"/>
    </source>
</evidence>
<comment type="caution">
    <text evidence="8">The sequence shown here is derived from an EMBL/GenBank/DDBJ whole genome shotgun (WGS) entry which is preliminary data.</text>
</comment>
<sequence length="592" mass="65310">MVLGVFTRRSYDDFAFGDSNLLQDQQFAIASGNKHTSHPAFGELVWLVLQAVIEVVVVALPGYIVARRGHFDANAQKFVANLNITLFTPCLIFSKLASQLQADELKDLIVIPVILVIQTVISFICARIATRLFRLKKRPQTNFVTAMAVFGNSNSVPLSLVISLSHTISGLHWDKRPGDNDDEVMARGILYLLIFSQLGQAVRWSWGMNTLLRPLDQYTPAERGEIPWDQDEEQFQPYKDVSPPTSRPGSPGAGEGSSGSSTTKLPDNIVAASAVEGSVVGEVHETPPAFDLGPDEQTEQPNGNGDINLQIRDTKTKVAGQWNKLVQNVERTYTNASESTKSKFQTSFAKLPEPTQKLLSKVGAWLKSFALGIWGSLNIPLMAIIISVVVAVVPQLKDLFFHPHSPVNNSVTQAIKQMGNVAVPLILVVLGANLAKNTLPDEGLNSPEYQREERNMVVASLVCRMLLPTLFMAPILAVFAKFVPISILDDPIFVIVCFLLAGAPSALQLAQMCQVNEVYVGAVSRILFHSYVVWLAKLYREYQNFHDHHTALPCACHWASIVHSSRVQISGYVIRDFSNPSFFDTRVYPSSK</sequence>
<feature type="transmembrane region" description="Helical" evidence="7">
    <location>
        <begin position="142"/>
        <end position="164"/>
    </location>
</feature>
<evidence type="ECO:0000256" key="7">
    <source>
        <dbReference type="SAM" id="Phobius"/>
    </source>
</evidence>
<proteinExistence type="predicted"/>
<organism evidence="8 9">
    <name type="scientific">Carpinus fangiana</name>
    <dbReference type="NCBI Taxonomy" id="176857"/>
    <lineage>
        <taxon>Eukaryota</taxon>
        <taxon>Viridiplantae</taxon>
        <taxon>Streptophyta</taxon>
        <taxon>Embryophyta</taxon>
        <taxon>Tracheophyta</taxon>
        <taxon>Spermatophyta</taxon>
        <taxon>Magnoliopsida</taxon>
        <taxon>eudicotyledons</taxon>
        <taxon>Gunneridae</taxon>
        <taxon>Pentapetalae</taxon>
        <taxon>rosids</taxon>
        <taxon>fabids</taxon>
        <taxon>Fagales</taxon>
        <taxon>Betulaceae</taxon>
        <taxon>Carpinus</taxon>
    </lineage>
</organism>
<feature type="transmembrane region" description="Helical" evidence="7">
    <location>
        <begin position="369"/>
        <end position="394"/>
    </location>
</feature>
<dbReference type="GO" id="GO:0005783">
    <property type="term" value="C:endoplasmic reticulum"/>
    <property type="evidence" value="ECO:0007669"/>
    <property type="project" value="TreeGrafter"/>
</dbReference>
<gene>
    <name evidence="8" type="ORF">FH972_025090</name>
</gene>
<evidence type="ECO:0000256" key="6">
    <source>
        <dbReference type="SAM" id="MobiDB-lite"/>
    </source>
</evidence>
<evidence type="ECO:0000256" key="5">
    <source>
        <dbReference type="ARBA" id="ARBA00023294"/>
    </source>
</evidence>
<dbReference type="EMBL" id="VIBQ01000036">
    <property type="protein sequence ID" value="KAB8437412.1"/>
    <property type="molecule type" value="Genomic_DNA"/>
</dbReference>
<keyword evidence="9" id="KW-1185">Reference proteome</keyword>
<dbReference type="Pfam" id="PF03547">
    <property type="entry name" value="Mem_trans"/>
    <property type="match status" value="1"/>
</dbReference>
<evidence type="ECO:0000313" key="8">
    <source>
        <dbReference type="EMBL" id="KAB8437412.1"/>
    </source>
</evidence>
<dbReference type="InterPro" id="IPR004776">
    <property type="entry name" value="Mem_transp_PIN-like"/>
</dbReference>
<evidence type="ECO:0000256" key="2">
    <source>
        <dbReference type="ARBA" id="ARBA00022692"/>
    </source>
</evidence>
<reference evidence="8 9" key="1">
    <citation type="submission" date="2019-06" db="EMBL/GenBank/DDBJ databases">
        <title>A chromosomal-level reference genome of Carpinus fangiana (Coryloideae, Betulaceae).</title>
        <authorList>
            <person name="Yang X."/>
            <person name="Wang Z."/>
            <person name="Zhang L."/>
            <person name="Hao G."/>
            <person name="Liu J."/>
            <person name="Yang Y."/>
        </authorList>
    </citation>
    <scope>NUCLEOTIDE SEQUENCE [LARGE SCALE GENOMIC DNA]</scope>
    <source>
        <strain evidence="8">Cfa_2016G</strain>
        <tissue evidence="8">Leaf</tissue>
    </source>
</reference>
<feature type="transmembrane region" description="Helical" evidence="7">
    <location>
        <begin position="78"/>
        <end position="97"/>
    </location>
</feature>
<accession>A0A5N6L0D6</accession>
<keyword evidence="2 7" id="KW-0812">Transmembrane</keyword>
<dbReference type="GO" id="GO:0055085">
    <property type="term" value="P:transmembrane transport"/>
    <property type="evidence" value="ECO:0007669"/>
    <property type="project" value="InterPro"/>
</dbReference>
<feature type="transmembrane region" description="Helical" evidence="7">
    <location>
        <begin position="456"/>
        <end position="480"/>
    </location>
</feature>
<keyword evidence="5" id="KW-0927">Auxin signaling pathway</keyword>